<dbReference type="RefSeq" id="WP_269883766.1">
    <property type="nucleotide sequence ID" value="NZ_JAQAGZ010000016.1"/>
</dbReference>
<reference evidence="1 2" key="1">
    <citation type="submission" date="2022-12" db="EMBL/GenBank/DDBJ databases">
        <title>Draft genome sequence of Paenibacillus sp. dW9.</title>
        <authorList>
            <person name="Choi E.-W."/>
            <person name="Kim D.-U."/>
        </authorList>
    </citation>
    <scope>NUCLEOTIDE SEQUENCE [LARGE SCALE GENOMIC DNA]</scope>
    <source>
        <strain evidence="2">dW9</strain>
    </source>
</reference>
<dbReference type="InterPro" id="IPR010349">
    <property type="entry name" value="Asparaginase_II"/>
</dbReference>
<keyword evidence="2" id="KW-1185">Reference proteome</keyword>
<dbReference type="PANTHER" id="PTHR42110:SF1">
    <property type="entry name" value="L-ASPARAGINASE, PUTATIVE (AFU_ORTHOLOGUE AFUA_3G11890)-RELATED"/>
    <property type="match status" value="1"/>
</dbReference>
<dbReference type="EMBL" id="JAQAGZ010000016">
    <property type="protein sequence ID" value="MCZ8515234.1"/>
    <property type="molecule type" value="Genomic_DNA"/>
</dbReference>
<dbReference type="Pfam" id="PF06089">
    <property type="entry name" value="Asparaginase_II"/>
    <property type="match status" value="1"/>
</dbReference>
<gene>
    <name evidence="1" type="ORF">O9H85_23010</name>
</gene>
<organism evidence="1 2">
    <name type="scientific">Paenibacillus gyeongsangnamensis</name>
    <dbReference type="NCBI Taxonomy" id="3388067"/>
    <lineage>
        <taxon>Bacteria</taxon>
        <taxon>Bacillati</taxon>
        <taxon>Bacillota</taxon>
        <taxon>Bacilli</taxon>
        <taxon>Bacillales</taxon>
        <taxon>Paenibacillaceae</taxon>
        <taxon>Paenibacillus</taxon>
    </lineage>
</organism>
<comment type="caution">
    <text evidence="1">The sequence shown here is derived from an EMBL/GenBank/DDBJ whole genome shotgun (WGS) entry which is preliminary data.</text>
</comment>
<name>A0ABT4QEF5_9BACL</name>
<evidence type="ECO:0000313" key="2">
    <source>
        <dbReference type="Proteomes" id="UP001527882"/>
    </source>
</evidence>
<evidence type="ECO:0000313" key="1">
    <source>
        <dbReference type="EMBL" id="MCZ8515234.1"/>
    </source>
</evidence>
<accession>A0ABT4QEF5</accession>
<dbReference type="PANTHER" id="PTHR42110">
    <property type="entry name" value="L-ASPARAGINASE, PUTATIVE (AFU_ORTHOLOGUE AFUA_3G11890)-RELATED"/>
    <property type="match status" value="1"/>
</dbReference>
<sequence>MAVAVNVYRGDAVESSHQGHIAVVDVKGRLLYAYGDPYRLTFARSAMKPFQAIPVVETGTADRFHFEPADLSLCCASHSGEERHRSRALSILNRAGLGEETLVCGTHVPRDSDSYKQLIREGRELTPIYSNCSGKHAGMVATASHMGEQVETYHLLDHPVQQRIMDAVADMTCYPQENIYTGVDGCGVPVHRIPLANMAWGYARLASPGCMDNPLRQQAVRRIAEAMVAFPEMVGGNERYCTDLMRAFKGRIIGKSGAEGVYCIGDRDLGWGIALKIEDGGARAAYAVMSEVLRQLGIGNGGPLDDLKPYANPVIRTMRGEMAGRIQAEFVLDKIESTQLSRSTH</sequence>
<protein>
    <submittedName>
        <fullName evidence="1">Asparaginase</fullName>
    </submittedName>
</protein>
<dbReference type="Proteomes" id="UP001527882">
    <property type="component" value="Unassembled WGS sequence"/>
</dbReference>
<proteinExistence type="predicted"/>